<keyword evidence="3" id="KW-1185">Reference proteome</keyword>
<accession>A0AAV3XBF2</accession>
<evidence type="ECO:0008006" key="4">
    <source>
        <dbReference type="Google" id="ProtNLM"/>
    </source>
</evidence>
<dbReference type="Proteomes" id="UP001050975">
    <property type="component" value="Unassembled WGS sequence"/>
</dbReference>
<keyword evidence="1" id="KW-0472">Membrane</keyword>
<keyword evidence="1" id="KW-1133">Transmembrane helix</keyword>
<reference evidence="2" key="1">
    <citation type="submission" date="2019-10" db="EMBL/GenBank/DDBJ databases">
        <title>Draft genome sequece of Microseira wollei NIES-4236.</title>
        <authorList>
            <person name="Yamaguchi H."/>
            <person name="Suzuki S."/>
            <person name="Kawachi M."/>
        </authorList>
    </citation>
    <scope>NUCLEOTIDE SEQUENCE</scope>
    <source>
        <strain evidence="2">NIES-4236</strain>
    </source>
</reference>
<dbReference type="AlphaFoldDB" id="A0AAV3XBF2"/>
<dbReference type="EMBL" id="BLAY01000067">
    <property type="protein sequence ID" value="GET39513.1"/>
    <property type="molecule type" value="Genomic_DNA"/>
</dbReference>
<evidence type="ECO:0000256" key="1">
    <source>
        <dbReference type="SAM" id="Phobius"/>
    </source>
</evidence>
<evidence type="ECO:0000313" key="3">
    <source>
        <dbReference type="Proteomes" id="UP001050975"/>
    </source>
</evidence>
<evidence type="ECO:0000313" key="2">
    <source>
        <dbReference type="EMBL" id="GET39513.1"/>
    </source>
</evidence>
<name>A0AAV3XBF2_9CYAN</name>
<sequence length="284" mass="32519">MVDPRNDLTKQARSGSITAIIQLLNEDLASIGVRARAVRDSDLLQLLCEAETVEQLEQSTLVERIRQILEFIGPRDIRRVKINTRLVREQQLLWLQEINRERENQLLWFEEIKLARRNPLMGLVADLRERQTGSMKQPLPKPSASPIVRHRRQLRRGMMAGVVMSISLLLVGWGFYKWFGPKQADSTPVNANSFIDASLQTSQTDSASDPFVAAVRMAEQASAEGRTAQTPAQWLEIATRWQKASDLMALVPFEDKRYQTAQNRKVLYRKNSEAALQEVERRRS</sequence>
<gene>
    <name evidence="2" type="ORF">MiSe_42820</name>
</gene>
<keyword evidence="1" id="KW-0812">Transmembrane</keyword>
<dbReference type="RefSeq" id="WP_226584901.1">
    <property type="nucleotide sequence ID" value="NZ_BLAY01000067.1"/>
</dbReference>
<proteinExistence type="predicted"/>
<feature type="transmembrane region" description="Helical" evidence="1">
    <location>
        <begin position="157"/>
        <end position="176"/>
    </location>
</feature>
<organism evidence="2 3">
    <name type="scientific">Microseira wollei NIES-4236</name>
    <dbReference type="NCBI Taxonomy" id="2530354"/>
    <lineage>
        <taxon>Bacteria</taxon>
        <taxon>Bacillati</taxon>
        <taxon>Cyanobacteriota</taxon>
        <taxon>Cyanophyceae</taxon>
        <taxon>Oscillatoriophycideae</taxon>
        <taxon>Aerosakkonematales</taxon>
        <taxon>Aerosakkonemataceae</taxon>
        <taxon>Microseira</taxon>
    </lineage>
</organism>
<comment type="caution">
    <text evidence="2">The sequence shown here is derived from an EMBL/GenBank/DDBJ whole genome shotgun (WGS) entry which is preliminary data.</text>
</comment>
<protein>
    <recommendedName>
        <fullName evidence="4">DUF4129 domain-containing protein</fullName>
    </recommendedName>
</protein>